<keyword evidence="1" id="KW-0805">Transcription regulation</keyword>
<keyword evidence="3" id="KW-0804">Transcription</keyword>
<gene>
    <name evidence="5" type="ORF">SAMN05192568_100211</name>
</gene>
<accession>A0A1I4FVY7</accession>
<dbReference type="PANTHER" id="PTHR46796">
    <property type="entry name" value="HTH-TYPE TRANSCRIPTIONAL ACTIVATOR RHAS-RELATED"/>
    <property type="match status" value="1"/>
</dbReference>
<evidence type="ECO:0000256" key="3">
    <source>
        <dbReference type="ARBA" id="ARBA00023163"/>
    </source>
</evidence>
<dbReference type="AlphaFoldDB" id="A0A1I4FVY7"/>
<reference evidence="6" key="1">
    <citation type="submission" date="2016-10" db="EMBL/GenBank/DDBJ databases">
        <authorList>
            <person name="Varghese N."/>
            <person name="Submissions S."/>
        </authorList>
    </citation>
    <scope>NUCLEOTIDE SEQUENCE [LARGE SCALE GENOMIC DNA]</scope>
    <source>
        <strain evidence="6">BL36</strain>
    </source>
</reference>
<dbReference type="SMART" id="SM00342">
    <property type="entry name" value="HTH_ARAC"/>
    <property type="match status" value="1"/>
</dbReference>
<dbReference type="EMBL" id="FOTK01000002">
    <property type="protein sequence ID" value="SFL21629.1"/>
    <property type="molecule type" value="Genomic_DNA"/>
</dbReference>
<evidence type="ECO:0000259" key="4">
    <source>
        <dbReference type="PROSITE" id="PS01124"/>
    </source>
</evidence>
<sequence>MLERLVPIEIERLDDRPFACKMEFASVGPLRMKRLTQGALRSEMMPNAARHRDGGGTVATIFLLAGALTCQQDGRESVQQPGDIVVLDRRHAVVTSSAGSQALFLKLPRERLEGILGPSRLYTSLTMGADLASTILVTNFFHDLIRVRRQLTPDAADRMALIGADLIVANIAERLARAVPRPLHGTVVVQRAKAYVEDHLADLTLDPPQLAAAVGVSLRRLQELFHERDQHISDWIWGRRLEVAAKRLCDPGFAHLSIGVLAYGSGFGSQPHFSKRFKDRFSVTPREYRQAALIGAP</sequence>
<evidence type="ECO:0000313" key="6">
    <source>
        <dbReference type="Proteomes" id="UP000199048"/>
    </source>
</evidence>
<dbReference type="InterPro" id="IPR009057">
    <property type="entry name" value="Homeodomain-like_sf"/>
</dbReference>
<evidence type="ECO:0000256" key="2">
    <source>
        <dbReference type="ARBA" id="ARBA00023125"/>
    </source>
</evidence>
<dbReference type="Proteomes" id="UP000199048">
    <property type="component" value="Unassembled WGS sequence"/>
</dbReference>
<organism evidence="5 6">
    <name type="scientific">Methylobacterium pseudosasicola</name>
    <dbReference type="NCBI Taxonomy" id="582667"/>
    <lineage>
        <taxon>Bacteria</taxon>
        <taxon>Pseudomonadati</taxon>
        <taxon>Pseudomonadota</taxon>
        <taxon>Alphaproteobacteria</taxon>
        <taxon>Hyphomicrobiales</taxon>
        <taxon>Methylobacteriaceae</taxon>
        <taxon>Methylobacterium</taxon>
    </lineage>
</organism>
<evidence type="ECO:0000256" key="1">
    <source>
        <dbReference type="ARBA" id="ARBA00023015"/>
    </source>
</evidence>
<keyword evidence="2 5" id="KW-0238">DNA-binding</keyword>
<dbReference type="PANTHER" id="PTHR46796:SF6">
    <property type="entry name" value="ARAC SUBFAMILY"/>
    <property type="match status" value="1"/>
</dbReference>
<dbReference type="Gene3D" id="1.10.10.60">
    <property type="entry name" value="Homeodomain-like"/>
    <property type="match status" value="1"/>
</dbReference>
<evidence type="ECO:0000313" key="5">
    <source>
        <dbReference type="EMBL" id="SFL21629.1"/>
    </source>
</evidence>
<dbReference type="Pfam" id="PF12833">
    <property type="entry name" value="HTH_18"/>
    <property type="match status" value="1"/>
</dbReference>
<dbReference type="Pfam" id="PF14525">
    <property type="entry name" value="AraC_binding_2"/>
    <property type="match status" value="1"/>
</dbReference>
<dbReference type="SUPFAM" id="SSF46689">
    <property type="entry name" value="Homeodomain-like"/>
    <property type="match status" value="1"/>
</dbReference>
<feature type="domain" description="HTH araC/xylS-type" evidence="4">
    <location>
        <begin position="190"/>
        <end position="291"/>
    </location>
</feature>
<dbReference type="InterPro" id="IPR018062">
    <property type="entry name" value="HTH_AraC-typ_CS"/>
</dbReference>
<dbReference type="GO" id="GO:0003700">
    <property type="term" value="F:DNA-binding transcription factor activity"/>
    <property type="evidence" value="ECO:0007669"/>
    <property type="project" value="InterPro"/>
</dbReference>
<proteinExistence type="predicted"/>
<dbReference type="STRING" id="582667.SAMN05192568_100211"/>
<dbReference type="InterPro" id="IPR018060">
    <property type="entry name" value="HTH_AraC"/>
</dbReference>
<dbReference type="PROSITE" id="PS00041">
    <property type="entry name" value="HTH_ARAC_FAMILY_1"/>
    <property type="match status" value="1"/>
</dbReference>
<keyword evidence="6" id="KW-1185">Reference proteome</keyword>
<dbReference type="PROSITE" id="PS01124">
    <property type="entry name" value="HTH_ARAC_FAMILY_2"/>
    <property type="match status" value="1"/>
</dbReference>
<dbReference type="GO" id="GO:0043565">
    <property type="term" value="F:sequence-specific DNA binding"/>
    <property type="evidence" value="ECO:0007669"/>
    <property type="project" value="InterPro"/>
</dbReference>
<protein>
    <submittedName>
        <fullName evidence="5">AraC-type DNA-binding protein</fullName>
    </submittedName>
</protein>
<name>A0A1I4FVY7_9HYPH</name>
<dbReference type="InterPro" id="IPR035418">
    <property type="entry name" value="AraC-bd_2"/>
</dbReference>
<dbReference type="InterPro" id="IPR050204">
    <property type="entry name" value="AraC_XylS_family_regulators"/>
</dbReference>